<name>A0A090E5N7_MESPL</name>
<dbReference type="PIRSF" id="PIRSF009467">
    <property type="entry name" value="Ureas_acces_UreF"/>
    <property type="match status" value="1"/>
</dbReference>
<dbReference type="Gene3D" id="1.10.4190.10">
    <property type="entry name" value="Urease accessory protein UreF"/>
    <property type="match status" value="1"/>
</dbReference>
<dbReference type="PANTHER" id="PTHR33620">
    <property type="entry name" value="UREASE ACCESSORY PROTEIN F"/>
    <property type="match status" value="1"/>
</dbReference>
<gene>
    <name evidence="3 4" type="primary">ureF</name>
    <name evidence="4" type="ORF">MPL3356_490002</name>
</gene>
<proteinExistence type="inferred from homology"/>
<dbReference type="InterPro" id="IPR038277">
    <property type="entry name" value="UreF_sf"/>
</dbReference>
<organism evidence="4 5">
    <name type="scientific">Mesorhizobium plurifarium</name>
    <dbReference type="NCBI Taxonomy" id="69974"/>
    <lineage>
        <taxon>Bacteria</taxon>
        <taxon>Pseudomonadati</taxon>
        <taxon>Pseudomonadota</taxon>
        <taxon>Alphaproteobacteria</taxon>
        <taxon>Hyphomicrobiales</taxon>
        <taxon>Phyllobacteriaceae</taxon>
        <taxon>Mesorhizobium</taxon>
    </lineage>
</organism>
<comment type="function">
    <text evidence="3">Required for maturation of urease via the functional incorporation of the urease nickel metallocenter.</text>
</comment>
<dbReference type="GO" id="GO:0005737">
    <property type="term" value="C:cytoplasm"/>
    <property type="evidence" value="ECO:0007669"/>
    <property type="project" value="UniProtKB-SubCell"/>
</dbReference>
<keyword evidence="2 3" id="KW-0143">Chaperone</keyword>
<dbReference type="HAMAP" id="MF_01385">
    <property type="entry name" value="UreF"/>
    <property type="match status" value="1"/>
</dbReference>
<dbReference type="Proteomes" id="UP000045285">
    <property type="component" value="Unassembled WGS sequence"/>
</dbReference>
<dbReference type="GO" id="GO:0016151">
    <property type="term" value="F:nickel cation binding"/>
    <property type="evidence" value="ECO:0007669"/>
    <property type="project" value="UniProtKB-UniRule"/>
</dbReference>
<evidence type="ECO:0000313" key="4">
    <source>
        <dbReference type="EMBL" id="CDX24897.1"/>
    </source>
</evidence>
<comment type="similarity">
    <text evidence="3">Belongs to the UreF family.</text>
</comment>
<comment type="subcellular location">
    <subcellularLocation>
        <location evidence="3">Cytoplasm</location>
    </subcellularLocation>
</comment>
<keyword evidence="1 3" id="KW-0996">Nickel insertion</keyword>
<dbReference type="PANTHER" id="PTHR33620:SF1">
    <property type="entry name" value="UREASE ACCESSORY PROTEIN F"/>
    <property type="match status" value="1"/>
</dbReference>
<comment type="subunit">
    <text evidence="3">UreD, UreF and UreG form a complex that acts as a GTP-hydrolysis-dependent molecular chaperone, activating the urease apoprotein by helping to assemble the nickel containing metallocenter of UreC. The UreE protein probably delivers the nickel.</text>
</comment>
<keyword evidence="3" id="KW-0963">Cytoplasm</keyword>
<evidence type="ECO:0000256" key="3">
    <source>
        <dbReference type="HAMAP-Rule" id="MF_01385"/>
    </source>
</evidence>
<dbReference type="InterPro" id="IPR002639">
    <property type="entry name" value="UreF"/>
</dbReference>
<accession>A0A090E5N7</accession>
<sequence length="225" mass="24314">MFDVSQALAILQFGDSAYPAGGFAFSWGIEGLLADGFVLSHADLDAAVAEHLRWRWATMDRVLLVRAFDAEELDLLADVDRLCEAMTMSAQMREGSRRAGTALLGVADKLGAARAAVYRQQMPEDRRLGHLAVVQGLVFRDLGFHRDAAELLSGWTLVTGLVSAATRLGIIGHIEAQRSLAAARLHLAEVLAVQVPAYAEPSSFTPVIDIAISRGPARDVRMFAT</sequence>
<protein>
    <recommendedName>
        <fullName evidence="3">Urease accessory protein UreF</fullName>
    </recommendedName>
</protein>
<keyword evidence="5" id="KW-1185">Reference proteome</keyword>
<dbReference type="AlphaFoldDB" id="A0A090E5N7"/>
<evidence type="ECO:0000256" key="2">
    <source>
        <dbReference type="ARBA" id="ARBA00023186"/>
    </source>
</evidence>
<evidence type="ECO:0000256" key="1">
    <source>
        <dbReference type="ARBA" id="ARBA00022988"/>
    </source>
</evidence>
<reference evidence="5" key="1">
    <citation type="submission" date="2014-08" db="EMBL/GenBank/DDBJ databases">
        <authorList>
            <person name="Moulin L."/>
        </authorList>
    </citation>
    <scope>NUCLEOTIDE SEQUENCE [LARGE SCALE GENOMIC DNA]</scope>
</reference>
<dbReference type="Pfam" id="PF01730">
    <property type="entry name" value="UreF"/>
    <property type="match status" value="1"/>
</dbReference>
<evidence type="ECO:0000313" key="5">
    <source>
        <dbReference type="Proteomes" id="UP000045285"/>
    </source>
</evidence>
<dbReference type="EMBL" id="CCMZ01000044">
    <property type="protein sequence ID" value="CDX24897.1"/>
    <property type="molecule type" value="Genomic_DNA"/>
</dbReference>